<dbReference type="Proteomes" id="UP000008311">
    <property type="component" value="Unassembled WGS sequence"/>
</dbReference>
<dbReference type="Gene3D" id="3.40.30.10">
    <property type="entry name" value="Glutaredoxin"/>
    <property type="match status" value="1"/>
</dbReference>
<dbReference type="InterPro" id="IPR036282">
    <property type="entry name" value="Glutathione-S-Trfase_C_sf"/>
</dbReference>
<dbReference type="PANTHER" id="PTHR32419:SF6">
    <property type="entry name" value="GLUTATHIONE S-TRANSFERASE OMEGA-LIKE 1-RELATED"/>
    <property type="match status" value="1"/>
</dbReference>
<keyword evidence="3" id="KW-1185">Reference proteome</keyword>
<dbReference type="Pfam" id="PF13410">
    <property type="entry name" value="GST_C_2"/>
    <property type="match status" value="1"/>
</dbReference>
<dbReference type="CDD" id="cd03190">
    <property type="entry name" value="GST_C_Omega_like"/>
    <property type="match status" value="1"/>
</dbReference>
<dbReference type="AlphaFoldDB" id="B9SDT2"/>
<evidence type="ECO:0000259" key="1">
    <source>
        <dbReference type="PROSITE" id="PS50405"/>
    </source>
</evidence>
<evidence type="ECO:0000313" key="3">
    <source>
        <dbReference type="Proteomes" id="UP000008311"/>
    </source>
</evidence>
<dbReference type="SUPFAM" id="SSF47616">
    <property type="entry name" value="GST C-terminal domain-like"/>
    <property type="match status" value="1"/>
</dbReference>
<dbReference type="EMBL" id="EQ973930">
    <property type="protein sequence ID" value="EEF38262.1"/>
    <property type="molecule type" value="Genomic_DNA"/>
</dbReference>
<dbReference type="InParanoid" id="B9SDT2"/>
<dbReference type="InterPro" id="IPR047047">
    <property type="entry name" value="GST_Omega-like_C"/>
</dbReference>
<dbReference type="eggNOG" id="KOG2903">
    <property type="taxonomic scope" value="Eukaryota"/>
</dbReference>
<reference evidence="3" key="1">
    <citation type="journal article" date="2010" name="Nat. Biotechnol.">
        <title>Draft genome sequence of the oilseed species Ricinus communis.</title>
        <authorList>
            <person name="Chan A.P."/>
            <person name="Crabtree J."/>
            <person name="Zhao Q."/>
            <person name="Lorenzi H."/>
            <person name="Orvis J."/>
            <person name="Puiu D."/>
            <person name="Melake-Berhan A."/>
            <person name="Jones K.M."/>
            <person name="Redman J."/>
            <person name="Chen G."/>
            <person name="Cahoon E.B."/>
            <person name="Gedil M."/>
            <person name="Stanke M."/>
            <person name="Haas B.J."/>
            <person name="Wortman J.R."/>
            <person name="Fraser-Liggett C.M."/>
            <person name="Ravel J."/>
            <person name="Rabinowicz P.D."/>
        </authorList>
    </citation>
    <scope>NUCLEOTIDE SEQUENCE [LARGE SCALE GENOMIC DNA]</scope>
    <source>
        <strain evidence="3">cv. Hale</strain>
    </source>
</reference>
<gene>
    <name evidence="2" type="ORF">RCOM_1291580</name>
</gene>
<dbReference type="STRING" id="3988.B9SDT2"/>
<evidence type="ECO:0000313" key="2">
    <source>
        <dbReference type="EMBL" id="EEF38262.1"/>
    </source>
</evidence>
<dbReference type="PROSITE" id="PS50405">
    <property type="entry name" value="GST_CTER"/>
    <property type="match status" value="1"/>
</dbReference>
<organism evidence="2 3">
    <name type="scientific">Ricinus communis</name>
    <name type="common">Castor bean</name>
    <dbReference type="NCBI Taxonomy" id="3988"/>
    <lineage>
        <taxon>Eukaryota</taxon>
        <taxon>Viridiplantae</taxon>
        <taxon>Streptophyta</taxon>
        <taxon>Embryophyta</taxon>
        <taxon>Tracheophyta</taxon>
        <taxon>Spermatophyta</taxon>
        <taxon>Magnoliopsida</taxon>
        <taxon>eudicotyledons</taxon>
        <taxon>Gunneridae</taxon>
        <taxon>Pentapetalae</taxon>
        <taxon>rosids</taxon>
        <taxon>fabids</taxon>
        <taxon>Malpighiales</taxon>
        <taxon>Euphorbiaceae</taxon>
        <taxon>Acalyphoideae</taxon>
        <taxon>Acalypheae</taxon>
        <taxon>Ricinus</taxon>
    </lineage>
</organism>
<dbReference type="PANTHER" id="PTHR32419">
    <property type="entry name" value="GLUTATHIONYL-HYDROQUINONE REDUCTASE"/>
    <property type="match status" value="1"/>
</dbReference>
<proteinExistence type="predicted"/>
<feature type="domain" description="GST C-terminal" evidence="1">
    <location>
        <begin position="1"/>
        <end position="100"/>
    </location>
</feature>
<name>B9SDT2_RICCO</name>
<dbReference type="GO" id="GO:0004364">
    <property type="term" value="F:glutathione transferase activity"/>
    <property type="evidence" value="ECO:0007669"/>
    <property type="project" value="InterPro"/>
</dbReference>
<dbReference type="InterPro" id="IPR010987">
    <property type="entry name" value="Glutathione-S-Trfase_C-like"/>
</dbReference>
<accession>B9SDT2</accession>
<sequence>MWSCKKQEAYEEATKQLFEALDKCEEILGKQRYICGNTLSESDIRLFVTLVRFDEVYAIYFKCSKRLLREYPNLLNYTKYIFQVPGMSSIVNMQHIKRHFYLTHVSINPFGIIPLGP</sequence>
<protein>
    <recommendedName>
        <fullName evidence="1">GST C-terminal domain-containing protein</fullName>
    </recommendedName>
</protein>
<dbReference type="Gene3D" id="1.20.1050.10">
    <property type="match status" value="1"/>
</dbReference>
<dbReference type="InterPro" id="IPR016639">
    <property type="entry name" value="GST_Omega/GSH"/>
</dbReference>